<keyword evidence="3" id="KW-1185">Reference proteome</keyword>
<name>A0A9N9AXI9_9GLOM</name>
<accession>A0A9N9AXI9</accession>
<evidence type="ECO:0000313" key="2">
    <source>
        <dbReference type="EMBL" id="CAG8547055.1"/>
    </source>
</evidence>
<reference evidence="2" key="1">
    <citation type="submission" date="2021-06" db="EMBL/GenBank/DDBJ databases">
        <authorList>
            <person name="Kallberg Y."/>
            <person name="Tangrot J."/>
            <person name="Rosling A."/>
        </authorList>
    </citation>
    <scope>NUCLEOTIDE SEQUENCE</scope>
    <source>
        <strain evidence="2">FL130A</strain>
    </source>
</reference>
<feature type="compositionally biased region" description="Polar residues" evidence="1">
    <location>
        <begin position="1"/>
        <end position="21"/>
    </location>
</feature>
<dbReference type="EMBL" id="CAJVPS010001676">
    <property type="protein sequence ID" value="CAG8547055.1"/>
    <property type="molecule type" value="Genomic_DNA"/>
</dbReference>
<organism evidence="2 3">
    <name type="scientific">Ambispora leptoticha</name>
    <dbReference type="NCBI Taxonomy" id="144679"/>
    <lineage>
        <taxon>Eukaryota</taxon>
        <taxon>Fungi</taxon>
        <taxon>Fungi incertae sedis</taxon>
        <taxon>Mucoromycota</taxon>
        <taxon>Glomeromycotina</taxon>
        <taxon>Glomeromycetes</taxon>
        <taxon>Archaeosporales</taxon>
        <taxon>Ambisporaceae</taxon>
        <taxon>Ambispora</taxon>
    </lineage>
</organism>
<comment type="caution">
    <text evidence="2">The sequence shown here is derived from an EMBL/GenBank/DDBJ whole genome shotgun (WGS) entry which is preliminary data.</text>
</comment>
<protein>
    <submittedName>
        <fullName evidence="2">4719_t:CDS:1</fullName>
    </submittedName>
</protein>
<evidence type="ECO:0000256" key="1">
    <source>
        <dbReference type="SAM" id="MobiDB-lite"/>
    </source>
</evidence>
<dbReference type="OrthoDB" id="2327512at2759"/>
<evidence type="ECO:0000313" key="3">
    <source>
        <dbReference type="Proteomes" id="UP000789508"/>
    </source>
</evidence>
<dbReference type="Proteomes" id="UP000789508">
    <property type="component" value="Unassembled WGS sequence"/>
</dbReference>
<feature type="non-terminal residue" evidence="2">
    <location>
        <position position="1"/>
    </location>
</feature>
<sequence length="101" mass="11541">AITAPSTKYQHAATQNQQDNMTRNYTYPPATTTTITPSNTPRRHRRDTSFMEQLLSDPILQTLADIGKQEGSFIAPLPITHNIHYDHRRMFTATPRRMESA</sequence>
<gene>
    <name evidence="2" type="ORF">ALEPTO_LOCUS5691</name>
</gene>
<feature type="region of interest" description="Disordered" evidence="1">
    <location>
        <begin position="1"/>
        <end position="45"/>
    </location>
</feature>
<feature type="compositionally biased region" description="Low complexity" evidence="1">
    <location>
        <begin position="22"/>
        <end position="40"/>
    </location>
</feature>
<proteinExistence type="predicted"/>
<dbReference type="AlphaFoldDB" id="A0A9N9AXI9"/>